<dbReference type="SUPFAM" id="SSF50249">
    <property type="entry name" value="Nucleic acid-binding proteins"/>
    <property type="match status" value="1"/>
</dbReference>
<feature type="domain" description="Replication factor A C-terminal" evidence="9">
    <location>
        <begin position="12"/>
        <end position="137"/>
    </location>
</feature>
<dbReference type="GO" id="GO:0006310">
    <property type="term" value="P:DNA recombination"/>
    <property type="evidence" value="ECO:0007669"/>
    <property type="project" value="UniProtKB-KW"/>
</dbReference>
<dbReference type="GO" id="GO:0003677">
    <property type="term" value="F:DNA binding"/>
    <property type="evidence" value="ECO:0007669"/>
    <property type="project" value="UniProtKB-KW"/>
</dbReference>
<keyword evidence="6" id="KW-0547">Nucleotide-binding</keyword>
<dbReference type="GO" id="GO:0016887">
    <property type="term" value="F:ATP hydrolysis activity"/>
    <property type="evidence" value="ECO:0007669"/>
    <property type="project" value="RHEA"/>
</dbReference>
<feature type="domain" description="DNA helicase Pif1-like DEAD-box helicase" evidence="8">
    <location>
        <begin position="1043"/>
        <end position="1163"/>
    </location>
</feature>
<dbReference type="GO" id="GO:0005524">
    <property type="term" value="F:ATP binding"/>
    <property type="evidence" value="ECO:0007669"/>
    <property type="project" value="UniProtKB-KW"/>
</dbReference>
<dbReference type="InterPro" id="IPR027417">
    <property type="entry name" value="P-loop_NTPase"/>
</dbReference>
<dbReference type="EnsemblPlants" id="Bo4g117250.1">
    <property type="protein sequence ID" value="Bo4g117250.1"/>
    <property type="gene ID" value="Bo4g117250"/>
</dbReference>
<proteinExistence type="inferred from homology"/>
<dbReference type="Pfam" id="PF14214">
    <property type="entry name" value="Helitron_like_N"/>
    <property type="match status" value="1"/>
</dbReference>
<dbReference type="GO" id="GO:0008270">
    <property type="term" value="F:zinc ion binding"/>
    <property type="evidence" value="ECO:0007669"/>
    <property type="project" value="UniProtKB-KW"/>
</dbReference>
<evidence type="ECO:0000259" key="11">
    <source>
        <dbReference type="Pfam" id="PF21530"/>
    </source>
</evidence>
<dbReference type="Pfam" id="PF21530">
    <property type="entry name" value="Pif1_2B_dom"/>
    <property type="match status" value="1"/>
</dbReference>
<dbReference type="InterPro" id="IPR012340">
    <property type="entry name" value="NA-bd_OB-fold"/>
</dbReference>
<dbReference type="SUPFAM" id="SSF52540">
    <property type="entry name" value="P-loop containing nucleoside triphosphate hydrolases"/>
    <property type="match status" value="2"/>
</dbReference>
<keyword evidence="13" id="KW-1185">Reference proteome</keyword>
<dbReference type="InterPro" id="IPR010285">
    <property type="entry name" value="DNA_helicase_pif1-like_DEAD"/>
</dbReference>
<dbReference type="InterPro" id="IPR047192">
    <property type="entry name" value="Euk_RPA1_DBD_C"/>
</dbReference>
<comment type="similarity">
    <text evidence="6">Belongs to the helicase family.</text>
</comment>
<evidence type="ECO:0000256" key="7">
    <source>
        <dbReference type="SAM" id="MobiDB-lite"/>
    </source>
</evidence>
<dbReference type="CDD" id="cd04476">
    <property type="entry name" value="RPA1_DBD_C"/>
    <property type="match status" value="1"/>
</dbReference>
<keyword evidence="6" id="KW-0234">DNA repair</keyword>
<keyword evidence="6" id="KW-0067">ATP-binding</keyword>
<dbReference type="eggNOG" id="KOG0851">
    <property type="taxonomic scope" value="Eukaryota"/>
</dbReference>
<dbReference type="GO" id="GO:0000723">
    <property type="term" value="P:telomere maintenance"/>
    <property type="evidence" value="ECO:0007669"/>
    <property type="project" value="InterPro"/>
</dbReference>
<evidence type="ECO:0000256" key="2">
    <source>
        <dbReference type="ARBA" id="ARBA00022723"/>
    </source>
</evidence>
<keyword evidence="6" id="KW-0233">DNA recombination</keyword>
<keyword evidence="2" id="KW-0479">Metal-binding</keyword>
<dbReference type="InterPro" id="IPR025476">
    <property type="entry name" value="Helitron_helicase-like"/>
</dbReference>
<evidence type="ECO:0000256" key="3">
    <source>
        <dbReference type="ARBA" id="ARBA00022771"/>
    </source>
</evidence>
<comment type="similarity">
    <text evidence="1">Belongs to the replication factor A protein 1 family.</text>
</comment>
<dbReference type="EC" id="5.6.2.3" evidence="6"/>
<evidence type="ECO:0000256" key="4">
    <source>
        <dbReference type="ARBA" id="ARBA00022833"/>
    </source>
</evidence>
<comment type="catalytic activity">
    <reaction evidence="6">
        <text>ATP + H2O = ADP + phosphate + H(+)</text>
        <dbReference type="Rhea" id="RHEA:13065"/>
        <dbReference type="ChEBI" id="CHEBI:15377"/>
        <dbReference type="ChEBI" id="CHEBI:15378"/>
        <dbReference type="ChEBI" id="CHEBI:30616"/>
        <dbReference type="ChEBI" id="CHEBI:43474"/>
        <dbReference type="ChEBI" id="CHEBI:456216"/>
        <dbReference type="EC" id="5.6.2.3"/>
    </reaction>
</comment>
<feature type="region of interest" description="Disordered" evidence="7">
    <location>
        <begin position="190"/>
        <end position="229"/>
    </location>
</feature>
<keyword evidence="6" id="KW-0347">Helicase</keyword>
<reference evidence="12" key="2">
    <citation type="submission" date="2015-03" db="UniProtKB">
        <authorList>
            <consortium name="EnsemblPlants"/>
        </authorList>
    </citation>
    <scope>IDENTIFICATION</scope>
</reference>
<dbReference type="Proteomes" id="UP000032141">
    <property type="component" value="Chromosome C4"/>
</dbReference>
<dbReference type="eggNOG" id="KOG0987">
    <property type="taxonomic scope" value="Eukaryota"/>
</dbReference>
<feature type="domain" description="Helitron helicase-like" evidence="10">
    <location>
        <begin position="810"/>
        <end position="975"/>
    </location>
</feature>
<dbReference type="FunFam" id="3.40.50.300:FF:002884">
    <property type="entry name" value="ATP-dependent DNA helicase"/>
    <property type="match status" value="1"/>
</dbReference>
<protein>
    <recommendedName>
        <fullName evidence="6">ATP-dependent DNA helicase</fullName>
        <ecNumber evidence="6">5.6.2.3</ecNumber>
    </recommendedName>
</protein>
<dbReference type="GO" id="GO:0006281">
    <property type="term" value="P:DNA repair"/>
    <property type="evidence" value="ECO:0007669"/>
    <property type="project" value="UniProtKB-KW"/>
</dbReference>
<keyword evidence="3" id="KW-0863">Zinc-finger</keyword>
<dbReference type="Gene3D" id="3.40.50.300">
    <property type="entry name" value="P-loop containing nucleotide triphosphate hydrolases"/>
    <property type="match status" value="1"/>
</dbReference>
<keyword evidence="4" id="KW-0862">Zinc</keyword>
<dbReference type="PANTHER" id="PTHR45786:SF66">
    <property type="entry name" value="HOOK MOTIF PROTEIN, PUTATIVE-RELATED"/>
    <property type="match status" value="1"/>
</dbReference>
<feature type="domain" description="DNA helicase Pif1-like 2B" evidence="11">
    <location>
        <begin position="1187"/>
        <end position="1233"/>
    </location>
</feature>
<dbReference type="HOGENOM" id="CLU_001324_12_0_1"/>
<sequence length="1350" mass="152917">MKHMEKVGNCRVICSVFAIDTDWGWYYFACLVCNKKVFKMDGENEDLNVPKWWCEVCTRVVTKVSPRYKLHLLVKDQTGESKFMLLDSIAKTIVKATAEKLLNCSLDEIEDPEMLPDEIMELVGKTYCFGIAVDESNIAYGVEFYKAMKVWNLHEIVTTESTVESANQSDKETPMLCCSEVSCQQIAHIPSSSDSLSTPSSKRSKEDNEVVAPDINSSTKKQCTKKNKKSKTTQSIGRCSDASFKFSSGITNISNSDSSGVLQDVTNIDGCQYSTPITQSEFYSKNTTTGRLGIVISSLFVMKIYDAGQQSKRNIGVNTNDESKSRKKRATNKKSIDPLFGASHSLSSSIPVTSNSYFDRELRDVTNLDCSELSQDICNSSTTTTQNPSFIEIQDKGKAVVPPYMSSLSVTLNYPTTVHSHPTSSSKNVSAVVDDYTQDDSYYGDYNNSDEEYNEQVYDCSTQESDINSESEDEVIRKEPKKDKIHKRIQSTAMLFQMFFQNKSKPAKKETEYLDEGDPTFICEFCGAIMWYGERINKKRNPKKPIFSLCCGQGQVKLPFLKESPDMLKKLLNGNDDISKYFRENIRALNMLFSFTSLGGKVERSVQKGRGPPMFQLHGENYHLMGSLKPPPGDSAKFSQLYIVDTEDEVDIRDSMIGKYNQTTSKAKKMNLRKQIIELIIKMLDEVNPYVSQFRSARERFQMDPKSTFHMRIVSSREKDGRTYDRPTASEVAALIPGDFNMEMDKRDIVLQEKHSKRLKRISEIHPSYLALQYPLIFTYGEDGFRLGIKKGQTAATEKLKRENISMRQWFAYRLQERENECHTLLHSKRLFQQFLVDSYTTIETNRLSYLRMNQTCLRSDSYDSIKQLEKGGASVMREQGKRFVLPVTFVGGPRYMKNLYLDAMTICKHFGFPDLFITFTCNPKWPEITRYLEKRSLKPEDRPDIISRMFKIKLESLMCDLTEKEILGKSVTYLCLSDEEKKQFALQEIEKILKSNGTSLSRWEAMPKPSGNLDVTLNVLIMDERSYNREELKESHDIDIKKLTDEQKNIYDEITSAVAEKQGGVFFVYGFGGTGKTFIWRLLSSAIRSRGDIVLNVASSGIASLLLPGGRTAHSRFGIPINPDEFSTCNITPGSDLANLIKESLLIIWDEAPMMSKHCEERIYLSSDSIDPSDIGSVNDQALTPDFLNSIKASGLPNHNLRLKIGCPVMLIRNIDSVAGLMNGTRLQITELFDFMVGAKVITGRQVGNTVYIPRLSITPSDTKLPFKMRRRQLPLAVAFAITINKSQGQSLSKVGIFLPRPVFSHGQLYVAISRVTSKKGLKILIVDEEGKPQKQTKNVVFKEIYQNL</sequence>
<feature type="region of interest" description="Disordered" evidence="7">
    <location>
        <begin position="314"/>
        <end position="334"/>
    </location>
</feature>
<evidence type="ECO:0000259" key="8">
    <source>
        <dbReference type="Pfam" id="PF05970"/>
    </source>
</evidence>
<dbReference type="InterPro" id="IPR013955">
    <property type="entry name" value="Rep_factor-A_C"/>
</dbReference>
<reference evidence="12 13" key="1">
    <citation type="journal article" date="2014" name="Genome Biol.">
        <title>Transcriptome and methylome profiling reveals relics of genome dominance in the mesopolyploid Brassica oleracea.</title>
        <authorList>
            <person name="Parkin I.A."/>
            <person name="Koh C."/>
            <person name="Tang H."/>
            <person name="Robinson S.J."/>
            <person name="Kagale S."/>
            <person name="Clarke W.E."/>
            <person name="Town C.D."/>
            <person name="Nixon J."/>
            <person name="Krishnakumar V."/>
            <person name="Bidwell S.L."/>
            <person name="Denoeud F."/>
            <person name="Belcram H."/>
            <person name="Links M.G."/>
            <person name="Just J."/>
            <person name="Clarke C."/>
            <person name="Bender T."/>
            <person name="Huebert T."/>
            <person name="Mason A.S."/>
            <person name="Pires J.C."/>
            <person name="Barker G."/>
            <person name="Moore J."/>
            <person name="Walley P.G."/>
            <person name="Manoli S."/>
            <person name="Batley J."/>
            <person name="Edwards D."/>
            <person name="Nelson M.N."/>
            <person name="Wang X."/>
            <person name="Paterson A.H."/>
            <person name="King G."/>
            <person name="Bancroft I."/>
            <person name="Chalhoub B."/>
            <person name="Sharpe A.G."/>
        </authorList>
    </citation>
    <scope>NUCLEOTIDE SEQUENCE</scope>
    <source>
        <strain evidence="12 13">cv. TO1000</strain>
    </source>
</reference>
<evidence type="ECO:0000313" key="12">
    <source>
        <dbReference type="EnsemblPlants" id="Bo4g117250.1"/>
    </source>
</evidence>
<evidence type="ECO:0000313" key="13">
    <source>
        <dbReference type="Proteomes" id="UP000032141"/>
    </source>
</evidence>
<accession>A0A0D3BXW3</accession>
<dbReference type="Gramene" id="Bo4g117250.1">
    <property type="protein sequence ID" value="Bo4g117250.1"/>
    <property type="gene ID" value="Bo4g117250"/>
</dbReference>
<name>A0A0D3BXW3_BRAOL</name>
<comment type="cofactor">
    <cofactor evidence="6">
        <name>Mg(2+)</name>
        <dbReference type="ChEBI" id="CHEBI:18420"/>
    </cofactor>
</comment>
<dbReference type="Gene3D" id="2.40.50.140">
    <property type="entry name" value="Nucleic acid-binding proteins"/>
    <property type="match status" value="1"/>
</dbReference>
<dbReference type="InterPro" id="IPR049163">
    <property type="entry name" value="Pif1-like_2B_dom"/>
</dbReference>
<dbReference type="CDD" id="cd18809">
    <property type="entry name" value="SF1_C_RecD"/>
    <property type="match status" value="1"/>
</dbReference>
<evidence type="ECO:0000259" key="9">
    <source>
        <dbReference type="Pfam" id="PF08646"/>
    </source>
</evidence>
<dbReference type="Pfam" id="PF08646">
    <property type="entry name" value="Rep_fac-A_C"/>
    <property type="match status" value="1"/>
</dbReference>
<dbReference type="PANTHER" id="PTHR45786">
    <property type="entry name" value="DNA BINDING PROTEIN-LIKE"/>
    <property type="match status" value="1"/>
</dbReference>
<keyword evidence="6" id="KW-0227">DNA damage</keyword>
<feature type="compositionally biased region" description="Low complexity" evidence="7">
    <location>
        <begin position="191"/>
        <end position="201"/>
    </location>
</feature>
<dbReference type="Pfam" id="PF05970">
    <property type="entry name" value="PIF1"/>
    <property type="match status" value="1"/>
</dbReference>
<evidence type="ECO:0000256" key="6">
    <source>
        <dbReference type="RuleBase" id="RU363044"/>
    </source>
</evidence>
<dbReference type="GO" id="GO:0043139">
    <property type="term" value="F:5'-3' DNA helicase activity"/>
    <property type="evidence" value="ECO:0007669"/>
    <property type="project" value="UniProtKB-EC"/>
</dbReference>
<evidence type="ECO:0000256" key="1">
    <source>
        <dbReference type="ARBA" id="ARBA00005690"/>
    </source>
</evidence>
<evidence type="ECO:0000259" key="10">
    <source>
        <dbReference type="Pfam" id="PF14214"/>
    </source>
</evidence>
<keyword evidence="5" id="KW-0238">DNA-binding</keyword>
<organism evidence="12 13">
    <name type="scientific">Brassica oleracea var. oleracea</name>
    <dbReference type="NCBI Taxonomy" id="109376"/>
    <lineage>
        <taxon>Eukaryota</taxon>
        <taxon>Viridiplantae</taxon>
        <taxon>Streptophyta</taxon>
        <taxon>Embryophyta</taxon>
        <taxon>Tracheophyta</taxon>
        <taxon>Spermatophyta</taxon>
        <taxon>Magnoliopsida</taxon>
        <taxon>eudicotyledons</taxon>
        <taxon>Gunneridae</taxon>
        <taxon>Pentapetalae</taxon>
        <taxon>rosids</taxon>
        <taxon>malvids</taxon>
        <taxon>Brassicales</taxon>
        <taxon>Brassicaceae</taxon>
        <taxon>Brassiceae</taxon>
        <taxon>Brassica</taxon>
    </lineage>
</organism>
<keyword evidence="6" id="KW-0378">Hydrolase</keyword>
<evidence type="ECO:0000256" key="5">
    <source>
        <dbReference type="ARBA" id="ARBA00023125"/>
    </source>
</evidence>